<feature type="region of interest" description="Disordered" evidence="1">
    <location>
        <begin position="24"/>
        <end position="140"/>
    </location>
</feature>
<name>A0A1D1XF20_9ARAE</name>
<protein>
    <submittedName>
        <fullName evidence="2">Uncharacterized protein</fullName>
    </submittedName>
</protein>
<evidence type="ECO:0000313" key="2">
    <source>
        <dbReference type="EMBL" id="JAT41004.1"/>
    </source>
</evidence>
<organism evidence="2">
    <name type="scientific">Anthurium amnicola</name>
    <dbReference type="NCBI Taxonomy" id="1678845"/>
    <lineage>
        <taxon>Eukaryota</taxon>
        <taxon>Viridiplantae</taxon>
        <taxon>Streptophyta</taxon>
        <taxon>Embryophyta</taxon>
        <taxon>Tracheophyta</taxon>
        <taxon>Spermatophyta</taxon>
        <taxon>Magnoliopsida</taxon>
        <taxon>Liliopsida</taxon>
        <taxon>Araceae</taxon>
        <taxon>Pothoideae</taxon>
        <taxon>Potheae</taxon>
        <taxon>Anthurium</taxon>
    </lineage>
</organism>
<evidence type="ECO:0000256" key="1">
    <source>
        <dbReference type="SAM" id="MobiDB-lite"/>
    </source>
</evidence>
<feature type="compositionally biased region" description="Pro residues" evidence="1">
    <location>
        <begin position="26"/>
        <end position="46"/>
    </location>
</feature>
<gene>
    <name evidence="2" type="ORF">g.33452</name>
</gene>
<proteinExistence type="predicted"/>
<sequence>MYCHPSCHRVQPCYRVQCPYVVVMQPQPPPPRPSPPSPPRQPPRPRTVPGQTYVPPWEQGTHLPPVTGGRDPFDPYEEPFNPPQPRRPFDDGDEPFNPVIPPPDPPRPRGGTGGGPPGGGRGGKGPGDWLHTRDRKGKRF</sequence>
<accession>A0A1D1XF20</accession>
<dbReference type="AlphaFoldDB" id="A0A1D1XF20"/>
<dbReference type="EMBL" id="GDJX01026932">
    <property type="protein sequence ID" value="JAT41004.1"/>
    <property type="molecule type" value="Transcribed_RNA"/>
</dbReference>
<reference evidence="2" key="1">
    <citation type="submission" date="2015-07" db="EMBL/GenBank/DDBJ databases">
        <title>Transcriptome Assembly of Anthurium amnicola.</title>
        <authorList>
            <person name="Suzuki J."/>
        </authorList>
    </citation>
    <scope>NUCLEOTIDE SEQUENCE</scope>
</reference>
<feature type="compositionally biased region" description="Gly residues" evidence="1">
    <location>
        <begin position="110"/>
        <end position="126"/>
    </location>
</feature>